<proteinExistence type="predicted"/>
<dbReference type="Gene3D" id="3.30.450.30">
    <property type="entry name" value="Dynein light chain 2a, cytoplasmic"/>
    <property type="match status" value="1"/>
</dbReference>
<reference evidence="2" key="2">
    <citation type="submission" date="2011-02" db="EMBL/GenBank/DDBJ databases">
        <authorList>
            <person name="MacLean D."/>
        </authorList>
    </citation>
    <scope>NUCLEOTIDE SEQUENCE</scope>
</reference>
<accession>F0W802</accession>
<protein>
    <submittedName>
        <fullName evidence="2">AlNc14C32G2952 protein</fullName>
    </submittedName>
</protein>
<gene>
    <name evidence="2" type="primary">AlNc14C32G2952</name>
    <name evidence="2" type="ORF">ALNC14_033980</name>
</gene>
<feature type="region of interest" description="Disordered" evidence="1">
    <location>
        <begin position="74"/>
        <end position="96"/>
    </location>
</feature>
<evidence type="ECO:0000256" key="1">
    <source>
        <dbReference type="SAM" id="MobiDB-lite"/>
    </source>
</evidence>
<feature type="compositionally biased region" description="Acidic residues" evidence="1">
    <location>
        <begin position="80"/>
        <end position="92"/>
    </location>
</feature>
<dbReference type="EMBL" id="FR824077">
    <property type="protein sequence ID" value="CCA17255.1"/>
    <property type="molecule type" value="Genomic_DNA"/>
</dbReference>
<dbReference type="AlphaFoldDB" id="F0W802"/>
<dbReference type="HOGENOM" id="CLU_1809759_0_0_1"/>
<reference evidence="2" key="1">
    <citation type="journal article" date="2011" name="PLoS Biol.">
        <title>Gene gain and loss during evolution of obligate parasitism in the white rust pathogen of Arabidopsis thaliana.</title>
        <authorList>
            <person name="Kemen E."/>
            <person name="Gardiner A."/>
            <person name="Schultz-Larsen T."/>
            <person name="Kemen A.C."/>
            <person name="Balmuth A.L."/>
            <person name="Robert-Seilaniantz A."/>
            <person name="Bailey K."/>
            <person name="Holub E."/>
            <person name="Studholme D.J."/>
            <person name="Maclean D."/>
            <person name="Jones J.D."/>
        </authorList>
    </citation>
    <scope>NUCLEOTIDE SEQUENCE</scope>
</reference>
<sequence length="143" mass="15768">MWACIAKVAFTYLIYYGNTQIGMDTLVGGYLLNDAHGFCIKADGDLQYMAANGKNPFLTSLSDKATTLKQAFAEQPDEKNDGEEDDENDEPFAIDASENFPLIQPDQEPIVHIQTSSRSIYISRALLHGKQATVAISRAPNHL</sequence>
<organism evidence="2">
    <name type="scientific">Albugo laibachii Nc14</name>
    <dbReference type="NCBI Taxonomy" id="890382"/>
    <lineage>
        <taxon>Eukaryota</taxon>
        <taxon>Sar</taxon>
        <taxon>Stramenopiles</taxon>
        <taxon>Oomycota</taxon>
        <taxon>Peronosporomycetes</taxon>
        <taxon>Albuginales</taxon>
        <taxon>Albuginaceae</taxon>
        <taxon>Albugo</taxon>
    </lineage>
</organism>
<name>F0W802_9STRA</name>
<evidence type="ECO:0000313" key="2">
    <source>
        <dbReference type="EMBL" id="CCA17255.1"/>
    </source>
</evidence>